<keyword evidence="1" id="KW-0472">Membrane</keyword>
<dbReference type="Proteomes" id="UP001526446">
    <property type="component" value="Unassembled WGS sequence"/>
</dbReference>
<dbReference type="RefSeq" id="WP_166118368.1">
    <property type="nucleotide sequence ID" value="NZ_JAPIUX010000001.1"/>
</dbReference>
<reference evidence="2 3" key="1">
    <citation type="submission" date="2022-11" db="EMBL/GenBank/DDBJ databases">
        <title>Genome sequencing of Acetobacter type strain.</title>
        <authorList>
            <person name="Heo J."/>
            <person name="Lee D."/>
            <person name="Han B.-H."/>
            <person name="Hong S.-B."/>
            <person name="Kwon S.-W."/>
        </authorList>
    </citation>
    <scope>NUCLEOTIDE SEQUENCE [LARGE SCALE GENOMIC DNA]</scope>
    <source>
        <strain evidence="2 3">KACC 21251</strain>
    </source>
</reference>
<dbReference type="EMBL" id="JAPIUX010000001">
    <property type="protein sequence ID" value="MCX2559895.1"/>
    <property type="molecule type" value="Genomic_DNA"/>
</dbReference>
<proteinExistence type="predicted"/>
<accession>A0ABT3Q3P7</accession>
<keyword evidence="1" id="KW-0812">Transmembrane</keyword>
<gene>
    <name evidence="2" type="ORF">OQ252_00575</name>
</gene>
<feature type="transmembrane region" description="Helical" evidence="1">
    <location>
        <begin position="17"/>
        <end position="35"/>
    </location>
</feature>
<evidence type="ECO:0000256" key="1">
    <source>
        <dbReference type="SAM" id="Phobius"/>
    </source>
</evidence>
<evidence type="ECO:0000313" key="2">
    <source>
        <dbReference type="EMBL" id="MCX2559895.1"/>
    </source>
</evidence>
<sequence length="100" mass="10787">MPEKTSSPTAAGSIARTVLKTLCTVVLTVLLIAALREGLHLLLWVDAKTGLHAGAGLLQILAADGDAKQEQVIAVGLMLLCFMLALVLVRWSERLLDRRR</sequence>
<keyword evidence="3" id="KW-1185">Reference proteome</keyword>
<organism evidence="2 3">
    <name type="scientific">Acetobacter farinalis</name>
    <dbReference type="NCBI Taxonomy" id="1260984"/>
    <lineage>
        <taxon>Bacteria</taxon>
        <taxon>Pseudomonadati</taxon>
        <taxon>Pseudomonadota</taxon>
        <taxon>Alphaproteobacteria</taxon>
        <taxon>Acetobacterales</taxon>
        <taxon>Acetobacteraceae</taxon>
        <taxon>Acetobacter</taxon>
    </lineage>
</organism>
<evidence type="ECO:0000313" key="3">
    <source>
        <dbReference type="Proteomes" id="UP001526446"/>
    </source>
</evidence>
<name>A0ABT3Q3P7_9PROT</name>
<comment type="caution">
    <text evidence="2">The sequence shown here is derived from an EMBL/GenBank/DDBJ whole genome shotgun (WGS) entry which is preliminary data.</text>
</comment>
<protein>
    <submittedName>
        <fullName evidence="2">Uncharacterized protein</fullName>
    </submittedName>
</protein>
<keyword evidence="1" id="KW-1133">Transmembrane helix</keyword>
<feature type="transmembrane region" description="Helical" evidence="1">
    <location>
        <begin position="72"/>
        <end position="91"/>
    </location>
</feature>